<dbReference type="Pfam" id="PF01263">
    <property type="entry name" value="Aldose_epim"/>
    <property type="match status" value="1"/>
</dbReference>
<keyword evidence="9" id="KW-1185">Reference proteome</keyword>
<evidence type="ECO:0000313" key="8">
    <source>
        <dbReference type="EMBL" id="KAJ7970959.1"/>
    </source>
</evidence>
<dbReference type="SUPFAM" id="SSF74650">
    <property type="entry name" value="Galactose mutarotase-like"/>
    <property type="match status" value="1"/>
</dbReference>
<dbReference type="InterPro" id="IPR011013">
    <property type="entry name" value="Gal_mutarotase_sf_dom"/>
</dbReference>
<feature type="signal peptide" evidence="7">
    <location>
        <begin position="1"/>
        <end position="21"/>
    </location>
</feature>
<keyword evidence="4" id="KW-0119">Carbohydrate metabolism</keyword>
<evidence type="ECO:0000256" key="3">
    <source>
        <dbReference type="ARBA" id="ARBA00023235"/>
    </source>
</evidence>
<name>A0AAD7VC56_QUISA</name>
<comment type="similarity">
    <text evidence="2">Belongs to the aldose epimerase family.</text>
</comment>
<proteinExistence type="inferred from homology"/>
<protein>
    <submittedName>
        <fullName evidence="8">Aldose 1-epimerase</fullName>
    </submittedName>
</protein>
<evidence type="ECO:0000313" key="9">
    <source>
        <dbReference type="Proteomes" id="UP001163823"/>
    </source>
</evidence>
<sequence length="281" mass="30816">MSRIFVLLCFILVASSGFVNGSVKKTDIEIYELKKGNFSAKFTNWGATIISAVVPDNNGKLDDVVLGYDSVKDYMNDTTYFGAIVGRVANRIGGAQFTLNGTHYKLVANEGKNMLHGGLKGFSDVVWNVRNYQNSGNNPRIVFTYHSFNGEEGFPGDLQVTVTYILLGENQLSVKMKAKALHKPTPVNLAQHSYWNLGGHNSGSILNEEIQIFGSKITVVDKELIPTGKLAPVKGTPYDFLKPQIIGSRIKQIPKGYDINYALDGSSNKIKNKNQEGSNCA</sequence>
<accession>A0AAD7VC56</accession>
<evidence type="ECO:0000256" key="1">
    <source>
        <dbReference type="ARBA" id="ARBA00005028"/>
    </source>
</evidence>
<keyword evidence="3" id="KW-0413">Isomerase</keyword>
<feature type="binding site" evidence="6">
    <location>
        <begin position="90"/>
        <end position="91"/>
    </location>
    <ligand>
        <name>beta-D-galactose</name>
        <dbReference type="ChEBI" id="CHEBI:27667"/>
    </ligand>
</feature>
<dbReference type="EMBL" id="JARAOO010000004">
    <property type="protein sequence ID" value="KAJ7970959.1"/>
    <property type="molecule type" value="Genomic_DNA"/>
</dbReference>
<evidence type="ECO:0000256" key="4">
    <source>
        <dbReference type="ARBA" id="ARBA00023277"/>
    </source>
</evidence>
<dbReference type="PANTHER" id="PTHR10091">
    <property type="entry name" value="ALDOSE-1-EPIMERASE"/>
    <property type="match status" value="1"/>
</dbReference>
<dbReference type="PANTHER" id="PTHR10091:SF0">
    <property type="entry name" value="GALACTOSE MUTAROTASE"/>
    <property type="match status" value="1"/>
</dbReference>
<feature type="binding site" evidence="6">
    <location>
        <begin position="192"/>
        <end position="194"/>
    </location>
    <ligand>
        <name>beta-D-galactose</name>
        <dbReference type="ChEBI" id="CHEBI:27667"/>
    </ligand>
</feature>
<dbReference type="GO" id="GO:0033499">
    <property type="term" value="P:galactose catabolic process via UDP-galactose, Leloir pathway"/>
    <property type="evidence" value="ECO:0007669"/>
    <property type="project" value="TreeGrafter"/>
</dbReference>
<evidence type="ECO:0000256" key="2">
    <source>
        <dbReference type="ARBA" id="ARBA00006206"/>
    </source>
</evidence>
<comment type="pathway">
    <text evidence="1">Carbohydrate metabolism; hexose metabolism.</text>
</comment>
<dbReference type="InterPro" id="IPR015443">
    <property type="entry name" value="Aldose_1-epimerase"/>
</dbReference>
<evidence type="ECO:0000256" key="7">
    <source>
        <dbReference type="SAM" id="SignalP"/>
    </source>
</evidence>
<dbReference type="AlphaFoldDB" id="A0AAD7VC56"/>
<dbReference type="InterPro" id="IPR008183">
    <property type="entry name" value="Aldose_1/G6P_1-epimerase"/>
</dbReference>
<dbReference type="PIRSF" id="PIRSF005096">
    <property type="entry name" value="GALM"/>
    <property type="match status" value="1"/>
</dbReference>
<gene>
    <name evidence="8" type="ORF">O6P43_009063</name>
</gene>
<comment type="caution">
    <text evidence="8">The sequence shown here is derived from an EMBL/GenBank/DDBJ whole genome shotgun (WGS) entry which is preliminary data.</text>
</comment>
<reference evidence="8" key="1">
    <citation type="journal article" date="2023" name="Science">
        <title>Elucidation of the pathway for biosynthesis of saponin adjuvants from the soapbark tree.</title>
        <authorList>
            <person name="Reed J."/>
            <person name="Orme A."/>
            <person name="El-Demerdash A."/>
            <person name="Owen C."/>
            <person name="Martin L.B.B."/>
            <person name="Misra R.C."/>
            <person name="Kikuchi S."/>
            <person name="Rejzek M."/>
            <person name="Martin A.C."/>
            <person name="Harkess A."/>
            <person name="Leebens-Mack J."/>
            <person name="Louveau T."/>
            <person name="Stephenson M.J."/>
            <person name="Osbourn A."/>
        </authorList>
    </citation>
    <scope>NUCLEOTIDE SEQUENCE</scope>
    <source>
        <strain evidence="8">S10</strain>
    </source>
</reference>
<dbReference type="InterPro" id="IPR047215">
    <property type="entry name" value="Galactose_mutarotase-like"/>
</dbReference>
<dbReference type="InterPro" id="IPR014718">
    <property type="entry name" value="GH-type_carb-bd"/>
</dbReference>
<feature type="binding site" evidence="5">
    <location>
        <position position="258"/>
    </location>
    <ligand>
        <name>beta-D-galactose</name>
        <dbReference type="ChEBI" id="CHEBI:27667"/>
    </ligand>
</feature>
<dbReference type="GO" id="GO:0030246">
    <property type="term" value="F:carbohydrate binding"/>
    <property type="evidence" value="ECO:0007669"/>
    <property type="project" value="InterPro"/>
</dbReference>
<dbReference type="GO" id="GO:0004034">
    <property type="term" value="F:aldose 1-epimerase activity"/>
    <property type="evidence" value="ECO:0007669"/>
    <property type="project" value="TreeGrafter"/>
</dbReference>
<keyword evidence="7" id="KW-0732">Signal</keyword>
<dbReference type="GO" id="GO:0006006">
    <property type="term" value="P:glucose metabolic process"/>
    <property type="evidence" value="ECO:0007669"/>
    <property type="project" value="TreeGrafter"/>
</dbReference>
<dbReference type="Gene3D" id="2.70.98.10">
    <property type="match status" value="1"/>
</dbReference>
<organism evidence="8 9">
    <name type="scientific">Quillaja saponaria</name>
    <name type="common">Soap bark tree</name>
    <dbReference type="NCBI Taxonomy" id="32244"/>
    <lineage>
        <taxon>Eukaryota</taxon>
        <taxon>Viridiplantae</taxon>
        <taxon>Streptophyta</taxon>
        <taxon>Embryophyta</taxon>
        <taxon>Tracheophyta</taxon>
        <taxon>Spermatophyta</taxon>
        <taxon>Magnoliopsida</taxon>
        <taxon>eudicotyledons</taxon>
        <taxon>Gunneridae</taxon>
        <taxon>Pentapetalae</taxon>
        <taxon>rosids</taxon>
        <taxon>fabids</taxon>
        <taxon>Fabales</taxon>
        <taxon>Quillajaceae</taxon>
        <taxon>Quillaja</taxon>
    </lineage>
</organism>
<dbReference type="KEGG" id="qsa:O6P43_009063"/>
<feature type="chain" id="PRO_5042156797" evidence="7">
    <location>
        <begin position="22"/>
        <end position="281"/>
    </location>
</feature>
<dbReference type="Proteomes" id="UP001163823">
    <property type="component" value="Chromosome 4"/>
</dbReference>
<evidence type="ECO:0000256" key="6">
    <source>
        <dbReference type="PIRSR" id="PIRSR005096-3"/>
    </source>
</evidence>
<evidence type="ECO:0000256" key="5">
    <source>
        <dbReference type="PIRSR" id="PIRSR005096-2"/>
    </source>
</evidence>
<dbReference type="CDD" id="cd09019">
    <property type="entry name" value="galactose_mutarotase_like"/>
    <property type="match status" value="1"/>
</dbReference>